<dbReference type="InterPro" id="IPR029058">
    <property type="entry name" value="AB_hydrolase_fold"/>
</dbReference>
<organism evidence="5 6">
    <name type="scientific">Acropora cervicornis</name>
    <name type="common">Staghorn coral</name>
    <dbReference type="NCBI Taxonomy" id="6130"/>
    <lineage>
        <taxon>Eukaryota</taxon>
        <taxon>Metazoa</taxon>
        <taxon>Cnidaria</taxon>
        <taxon>Anthozoa</taxon>
        <taxon>Hexacorallia</taxon>
        <taxon>Scleractinia</taxon>
        <taxon>Astrocoeniina</taxon>
        <taxon>Acroporidae</taxon>
        <taxon>Acropora</taxon>
    </lineage>
</organism>
<dbReference type="EC" id="3.1.2.22" evidence="2"/>
<feature type="domain" description="Phospholipase/carboxylesterase/thioesterase" evidence="4">
    <location>
        <begin position="15"/>
        <end position="232"/>
    </location>
</feature>
<dbReference type="InterPro" id="IPR050565">
    <property type="entry name" value="LYPA1-2/EST-like"/>
</dbReference>
<evidence type="ECO:0000313" key="5">
    <source>
        <dbReference type="EMBL" id="KAK2571041.1"/>
    </source>
</evidence>
<reference evidence="5" key="2">
    <citation type="journal article" date="2023" name="Science">
        <title>Genomic signatures of disease resistance in endangered staghorn corals.</title>
        <authorList>
            <person name="Vollmer S.V."/>
            <person name="Selwyn J.D."/>
            <person name="Despard B.A."/>
            <person name="Roesel C.L."/>
        </authorList>
    </citation>
    <scope>NUCLEOTIDE SEQUENCE</scope>
    <source>
        <strain evidence="5">K2</strain>
    </source>
</reference>
<sequence>MAIPNLKCLITRENLHQVGTLIFLHGEKYTAESMKKYLKFLLHREFEFAHIRVVFPQAPEIPYRVPLVEAKRTGLWYEQISYSPTTAERKESINYACSAIRQLVNKEKSRGIEHEKFIIGGFDMGATIAMHVGYRFLTDIAGVFALSSTLCPKSIVFEKIRRDRVLDKNKRFPPLWMWHGDVEPNRLRWAAHSAECFTDLEIETDFMVNFARQGHEIIPAELFYLKKWIEKIIPNHEKSET</sequence>
<keyword evidence="3" id="KW-0378">Hydrolase</keyword>
<evidence type="ECO:0000259" key="4">
    <source>
        <dbReference type="Pfam" id="PF02230"/>
    </source>
</evidence>
<comment type="caution">
    <text evidence="5">The sequence shown here is derived from an EMBL/GenBank/DDBJ whole genome shotgun (WGS) entry which is preliminary data.</text>
</comment>
<dbReference type="GO" id="GO:0008474">
    <property type="term" value="F:palmitoyl-(protein) hydrolase activity"/>
    <property type="evidence" value="ECO:0007669"/>
    <property type="project" value="UniProtKB-EC"/>
</dbReference>
<evidence type="ECO:0000313" key="6">
    <source>
        <dbReference type="Proteomes" id="UP001249851"/>
    </source>
</evidence>
<accession>A0AAD9R1K2</accession>
<dbReference type="InterPro" id="IPR003140">
    <property type="entry name" value="PLipase/COase/thioEstase"/>
</dbReference>
<dbReference type="GO" id="GO:0052689">
    <property type="term" value="F:carboxylic ester hydrolase activity"/>
    <property type="evidence" value="ECO:0007669"/>
    <property type="project" value="TreeGrafter"/>
</dbReference>
<evidence type="ECO:0000256" key="2">
    <source>
        <dbReference type="ARBA" id="ARBA00012423"/>
    </source>
</evidence>
<dbReference type="PANTHER" id="PTHR10655">
    <property type="entry name" value="LYSOPHOSPHOLIPASE-RELATED"/>
    <property type="match status" value="1"/>
</dbReference>
<proteinExistence type="inferred from homology"/>
<evidence type="ECO:0000256" key="1">
    <source>
        <dbReference type="ARBA" id="ARBA00006499"/>
    </source>
</evidence>
<dbReference type="EMBL" id="JARQWQ010000006">
    <property type="protein sequence ID" value="KAK2571041.1"/>
    <property type="molecule type" value="Genomic_DNA"/>
</dbReference>
<dbReference type="Pfam" id="PF02230">
    <property type="entry name" value="Abhydrolase_2"/>
    <property type="match status" value="1"/>
</dbReference>
<comment type="similarity">
    <text evidence="1">Belongs to the AB hydrolase superfamily. AB hydrolase 2 family.</text>
</comment>
<dbReference type="AlphaFoldDB" id="A0AAD9R1K2"/>
<dbReference type="Proteomes" id="UP001249851">
    <property type="component" value="Unassembled WGS sequence"/>
</dbReference>
<reference evidence="5" key="1">
    <citation type="journal article" date="2023" name="G3 (Bethesda)">
        <title>Whole genome assembly and annotation of the endangered Caribbean coral Acropora cervicornis.</title>
        <authorList>
            <person name="Selwyn J.D."/>
            <person name="Vollmer S.V."/>
        </authorList>
    </citation>
    <scope>NUCLEOTIDE SEQUENCE</scope>
    <source>
        <strain evidence="5">K2</strain>
    </source>
</reference>
<dbReference type="PANTHER" id="PTHR10655:SF17">
    <property type="entry name" value="LYSOPHOSPHOLIPASE-LIKE PROTEIN 1"/>
    <property type="match status" value="1"/>
</dbReference>
<dbReference type="SUPFAM" id="SSF53474">
    <property type="entry name" value="alpha/beta-Hydrolases"/>
    <property type="match status" value="1"/>
</dbReference>
<dbReference type="Gene3D" id="3.40.50.1820">
    <property type="entry name" value="alpha/beta hydrolase"/>
    <property type="match status" value="1"/>
</dbReference>
<keyword evidence="6" id="KW-1185">Reference proteome</keyword>
<dbReference type="GO" id="GO:0005737">
    <property type="term" value="C:cytoplasm"/>
    <property type="evidence" value="ECO:0007669"/>
    <property type="project" value="TreeGrafter"/>
</dbReference>
<evidence type="ECO:0000256" key="3">
    <source>
        <dbReference type="ARBA" id="ARBA00022801"/>
    </source>
</evidence>
<name>A0AAD9R1K2_ACRCE</name>
<gene>
    <name evidence="5" type="ORF">P5673_003583</name>
</gene>
<protein>
    <recommendedName>
        <fullName evidence="2">palmitoyl-protein hydrolase</fullName>
        <ecNumber evidence="2">3.1.2.22</ecNumber>
    </recommendedName>
</protein>